<evidence type="ECO:0000256" key="2">
    <source>
        <dbReference type="ARBA" id="ARBA00022490"/>
    </source>
</evidence>
<comment type="subcellular location">
    <subcellularLocation>
        <location evidence="1">Cytoplasm</location>
        <location evidence="1">Cytoskeleton</location>
    </subcellularLocation>
</comment>
<name>A0A7S1VDW2_9EUKA</name>
<evidence type="ECO:0000256" key="3">
    <source>
        <dbReference type="ARBA" id="ARBA00022701"/>
    </source>
</evidence>
<evidence type="ECO:0000256" key="5">
    <source>
        <dbReference type="ARBA" id="ARBA00023175"/>
    </source>
</evidence>
<gene>
    <name evidence="8" type="ORF">SSP0437_LOCUS6094</name>
</gene>
<dbReference type="GO" id="GO:0030286">
    <property type="term" value="C:dynein complex"/>
    <property type="evidence" value="ECO:0007669"/>
    <property type="project" value="UniProtKB-KW"/>
</dbReference>
<organism evidence="8">
    <name type="scientific">Sexangularia sp. CB-2014</name>
    <dbReference type="NCBI Taxonomy" id="1486929"/>
    <lineage>
        <taxon>Eukaryota</taxon>
        <taxon>Amoebozoa</taxon>
        <taxon>Tubulinea</taxon>
        <taxon>Elardia</taxon>
        <taxon>Arcellinida</taxon>
        <taxon>Arcellinida incertae sedis</taxon>
        <taxon>Sexangularia</taxon>
    </lineage>
</organism>
<accession>A0A7S1VDW2</accession>
<feature type="compositionally biased region" description="Low complexity" evidence="7">
    <location>
        <begin position="236"/>
        <end position="253"/>
    </location>
</feature>
<keyword evidence="2" id="KW-0963">Cytoplasm</keyword>
<evidence type="ECO:0000313" key="8">
    <source>
        <dbReference type="EMBL" id="CAD9296771.1"/>
    </source>
</evidence>
<evidence type="ECO:0000256" key="7">
    <source>
        <dbReference type="SAM" id="MobiDB-lite"/>
    </source>
</evidence>
<keyword evidence="5" id="KW-0505">Motor protein</keyword>
<evidence type="ECO:0000256" key="4">
    <source>
        <dbReference type="ARBA" id="ARBA00023017"/>
    </source>
</evidence>
<dbReference type="GO" id="GO:0005874">
    <property type="term" value="C:microtubule"/>
    <property type="evidence" value="ECO:0007669"/>
    <property type="project" value="UniProtKB-KW"/>
</dbReference>
<proteinExistence type="predicted"/>
<evidence type="ECO:0000256" key="1">
    <source>
        <dbReference type="ARBA" id="ARBA00004245"/>
    </source>
</evidence>
<keyword evidence="6" id="KW-0206">Cytoskeleton</keyword>
<dbReference type="AlphaFoldDB" id="A0A7S1VDW2"/>
<keyword evidence="4" id="KW-0243">Dynein</keyword>
<protein>
    <submittedName>
        <fullName evidence="8">Uncharacterized protein</fullName>
    </submittedName>
</protein>
<dbReference type="InterPro" id="IPR022780">
    <property type="entry name" value="Dynein_light_int_chain"/>
</dbReference>
<reference evidence="8" key="1">
    <citation type="submission" date="2021-01" db="EMBL/GenBank/DDBJ databases">
        <authorList>
            <person name="Corre E."/>
            <person name="Pelletier E."/>
            <person name="Niang G."/>
            <person name="Scheremetjew M."/>
            <person name="Finn R."/>
            <person name="Kale V."/>
            <person name="Holt S."/>
            <person name="Cochrane G."/>
            <person name="Meng A."/>
            <person name="Brown T."/>
            <person name="Cohen L."/>
        </authorList>
    </citation>
    <scope>NUCLEOTIDE SEQUENCE</scope>
    <source>
        <strain evidence="8">ATCC 50979</strain>
    </source>
</reference>
<feature type="compositionally biased region" description="Low complexity" evidence="7">
    <location>
        <begin position="279"/>
        <end position="298"/>
    </location>
</feature>
<sequence>MSFESILSSISPPPPPPLQHSIFIHCRHTEYTTIQTALAPGTPETTTCPLGGIFLNSIPFVNAWSPSILNGTMKEEMGEQKVECHVLVAVSACQLSRVEQAVRSLLESTKDATSRTIVLVDAHILRADRYLSEVLDFVQQRLRRLALEANAAVVYLSTHQQDPVNVDLFRTYLKLLTSGSDVNVAEEVGHVLDDARAIFLPAGVDTEGMISVGARPDWNTVAFTDVVDPATDEQPTDATATDTPTDAPGDVTTELTAEPDDKLLADLHANPPALPQPPAAASAVSPRRSPTGSSGGVVADDSTKKAASFFDNLLKKTAKKK</sequence>
<evidence type="ECO:0000256" key="6">
    <source>
        <dbReference type="ARBA" id="ARBA00023212"/>
    </source>
</evidence>
<dbReference type="EMBL" id="HBGL01007884">
    <property type="protein sequence ID" value="CAD9296771.1"/>
    <property type="molecule type" value="Transcribed_RNA"/>
</dbReference>
<keyword evidence="3" id="KW-0493">Microtubule</keyword>
<dbReference type="Pfam" id="PF05783">
    <property type="entry name" value="DLIC"/>
    <property type="match status" value="1"/>
</dbReference>
<feature type="region of interest" description="Disordered" evidence="7">
    <location>
        <begin position="230"/>
        <end position="302"/>
    </location>
</feature>